<sequence>MIIDAAYHLVDSLYPCRQAEYTYTTRPFWWWDIYEDPNRKVHHQEFRTLRILNQAVTNVDYSIADALADCPIEALLFLTNAIHNDLHTPPPPPNLDPKAIKRPAPVLVLSGYGGKAIAESIGRQIARRTSANLIQLDAYDLSVLVGDYLGQNWAYSRGSVSMLGFRAAELGGRLTLDSETTGGRQENVEDSDAEPVTSGTRALSAATLEELQKIRQGTSAVFTRWENLKIDKVLEHIIQAADPKDPSESPRRVLIHVHDIVELSMTLEGSLIISKLRALVDSAWQQGVKIAFLGTSSCEQPTEEYESAVREFLVDDLVITRRIQPDRADKKVAPEFNCPAFNLQRADYVAENLDNVRRMLAAMNPGPPSRLTRAGLEVLKRDFLTRQSSDASSRGPILSASEVHYIASTIQQGGLESPRFFSLMARSPLRQKLVQRDQIEEFPKNKTEVIEKVMPDTRQTKKYDEYEKRISVGHIDRKSIKTTFADVHVSAETRSTLKLLTTLALVRPEAFSYGVLAQDRIPGCLLYGPPGTGKTMLAKAVAKESGANMLEISGALINDKWVGESEKLIRAVFSLAKRISPCVVFIDEADALLASRSSFTGSGARREFINQFLKEWDGMEETSAFIMVATNRPLDLDDAVLRRLPRRILVDLPLRDDRAAILRLLLKSETLDSSVSIDEYADRTTYYSGSDLKNVCVAAAMAAVEEENEVAARHEGPDPYVYPERRTLTKAHFEKALGQIPASISEDMASLKQIRRFDREYGDGNMGSRKKTTIGFGDFDKGRASMDEVRVRPSKKP</sequence>
<dbReference type="PANTHER" id="PTHR45644:SF56">
    <property type="entry name" value="AAA ATPASE, PUTATIVE (AFU_ORTHOLOGUE AFUA_2G12920)-RELATED"/>
    <property type="match status" value="1"/>
</dbReference>
<evidence type="ECO:0000256" key="2">
    <source>
        <dbReference type="ARBA" id="ARBA00022741"/>
    </source>
</evidence>
<dbReference type="InterPro" id="IPR027417">
    <property type="entry name" value="P-loop_NTPase"/>
</dbReference>
<dbReference type="AlphaFoldDB" id="A0A8H4Q6K3"/>
<feature type="compositionally biased region" description="Basic and acidic residues" evidence="5">
    <location>
        <begin position="778"/>
        <end position="791"/>
    </location>
</feature>
<dbReference type="InterPro" id="IPR003593">
    <property type="entry name" value="AAA+_ATPase"/>
</dbReference>
<evidence type="ECO:0000256" key="5">
    <source>
        <dbReference type="SAM" id="MobiDB-lite"/>
    </source>
</evidence>
<evidence type="ECO:0000256" key="3">
    <source>
        <dbReference type="ARBA" id="ARBA00022787"/>
    </source>
</evidence>
<dbReference type="Pfam" id="PF17862">
    <property type="entry name" value="AAA_lid_3"/>
    <property type="match status" value="1"/>
</dbReference>
<dbReference type="Gene3D" id="3.40.50.300">
    <property type="entry name" value="P-loop containing nucleotide triphosphate hydrolases"/>
    <property type="match status" value="1"/>
</dbReference>
<dbReference type="GO" id="GO:0016887">
    <property type="term" value="F:ATP hydrolysis activity"/>
    <property type="evidence" value="ECO:0007669"/>
    <property type="project" value="InterPro"/>
</dbReference>
<dbReference type="Gene3D" id="1.10.8.60">
    <property type="match status" value="1"/>
</dbReference>
<dbReference type="InterPro" id="IPR051701">
    <property type="entry name" value="Mito_OM_Translocase_MSP1"/>
</dbReference>
<evidence type="ECO:0000256" key="1">
    <source>
        <dbReference type="ARBA" id="ARBA00004572"/>
    </source>
</evidence>
<proteinExistence type="predicted"/>
<name>A0A8H4Q6K3_9HYPO</name>
<dbReference type="Pfam" id="PF00004">
    <property type="entry name" value="AAA"/>
    <property type="match status" value="1"/>
</dbReference>
<comment type="caution">
    <text evidence="7">The sequence shown here is derived from an EMBL/GenBank/DDBJ whole genome shotgun (WGS) entry which is preliminary data.</text>
</comment>
<dbReference type="PANTHER" id="PTHR45644">
    <property type="entry name" value="AAA ATPASE, PUTATIVE (AFU_ORTHOLOGUE AFUA_2G12920)-RELATED-RELATED"/>
    <property type="match status" value="1"/>
</dbReference>
<dbReference type="EMBL" id="JAACLJ010000004">
    <property type="protein sequence ID" value="KAF4587597.1"/>
    <property type="molecule type" value="Genomic_DNA"/>
</dbReference>
<accession>A0A8H4Q6K3</accession>
<dbReference type="GO" id="GO:0005741">
    <property type="term" value="C:mitochondrial outer membrane"/>
    <property type="evidence" value="ECO:0007669"/>
    <property type="project" value="UniProtKB-SubCell"/>
</dbReference>
<dbReference type="GO" id="GO:0005524">
    <property type="term" value="F:ATP binding"/>
    <property type="evidence" value="ECO:0007669"/>
    <property type="project" value="UniProtKB-KW"/>
</dbReference>
<evidence type="ECO:0000313" key="8">
    <source>
        <dbReference type="Proteomes" id="UP000562929"/>
    </source>
</evidence>
<dbReference type="InterPro" id="IPR041569">
    <property type="entry name" value="AAA_lid_3"/>
</dbReference>
<evidence type="ECO:0000313" key="7">
    <source>
        <dbReference type="EMBL" id="KAF4587597.1"/>
    </source>
</evidence>
<keyword evidence="3" id="KW-0472">Membrane</keyword>
<feature type="region of interest" description="Disordered" evidence="5">
    <location>
        <begin position="176"/>
        <end position="195"/>
    </location>
</feature>
<feature type="domain" description="AAA+ ATPase" evidence="6">
    <location>
        <begin position="520"/>
        <end position="654"/>
    </location>
</feature>
<dbReference type="SMART" id="SM00382">
    <property type="entry name" value="AAA"/>
    <property type="match status" value="1"/>
</dbReference>
<keyword evidence="3" id="KW-1000">Mitochondrion outer membrane</keyword>
<dbReference type="InterPro" id="IPR003959">
    <property type="entry name" value="ATPase_AAA_core"/>
</dbReference>
<gene>
    <name evidence="7" type="ORF">GQ602_004290</name>
</gene>
<keyword evidence="2" id="KW-0547">Nucleotide-binding</keyword>
<reference evidence="7 8" key="1">
    <citation type="journal article" date="2020" name="G3 (Bethesda)">
        <title>Genetic Underpinnings of Host Manipulation by Ophiocordyceps as Revealed by Comparative Transcriptomics.</title>
        <authorList>
            <person name="Will I."/>
            <person name="Das B."/>
            <person name="Trinh T."/>
            <person name="Brachmann A."/>
            <person name="Ohm R.A."/>
            <person name="de Bekker C."/>
        </authorList>
    </citation>
    <scope>NUCLEOTIDE SEQUENCE [LARGE SCALE GENOMIC DNA]</scope>
    <source>
        <strain evidence="7 8">EC05</strain>
    </source>
</reference>
<keyword evidence="3" id="KW-0496">Mitochondrion</keyword>
<protein>
    <submittedName>
        <fullName evidence="7">ATPase family AAA domain-containing protein 1-A</fullName>
    </submittedName>
</protein>
<evidence type="ECO:0000256" key="4">
    <source>
        <dbReference type="ARBA" id="ARBA00022840"/>
    </source>
</evidence>
<keyword evidence="8" id="KW-1185">Reference proteome</keyword>
<evidence type="ECO:0000259" key="6">
    <source>
        <dbReference type="SMART" id="SM00382"/>
    </source>
</evidence>
<dbReference type="OrthoDB" id="39734at2759"/>
<dbReference type="Proteomes" id="UP000562929">
    <property type="component" value="Unassembled WGS sequence"/>
</dbReference>
<feature type="region of interest" description="Disordered" evidence="5">
    <location>
        <begin position="772"/>
        <end position="797"/>
    </location>
</feature>
<comment type="subcellular location">
    <subcellularLocation>
        <location evidence="1">Mitochondrion outer membrane</location>
        <topology evidence="1">Single-pass membrane protein</topology>
    </subcellularLocation>
</comment>
<keyword evidence="4" id="KW-0067">ATP-binding</keyword>
<dbReference type="SUPFAM" id="SSF52540">
    <property type="entry name" value="P-loop containing nucleoside triphosphate hydrolases"/>
    <property type="match status" value="1"/>
</dbReference>
<organism evidence="7 8">
    <name type="scientific">Ophiocordyceps camponoti-floridani</name>
    <dbReference type="NCBI Taxonomy" id="2030778"/>
    <lineage>
        <taxon>Eukaryota</taxon>
        <taxon>Fungi</taxon>
        <taxon>Dikarya</taxon>
        <taxon>Ascomycota</taxon>
        <taxon>Pezizomycotina</taxon>
        <taxon>Sordariomycetes</taxon>
        <taxon>Hypocreomycetidae</taxon>
        <taxon>Hypocreales</taxon>
        <taxon>Ophiocordycipitaceae</taxon>
        <taxon>Ophiocordyceps</taxon>
    </lineage>
</organism>